<dbReference type="AlphaFoldDB" id="A0A0K1PTR2"/>
<dbReference type="Proteomes" id="UP000064967">
    <property type="component" value="Chromosome"/>
</dbReference>
<keyword evidence="3" id="KW-1185">Reference proteome</keyword>
<dbReference type="KEGG" id="llu:AKJ09_03597"/>
<dbReference type="RefSeq" id="WP_146648155.1">
    <property type="nucleotide sequence ID" value="NZ_CP012333.1"/>
</dbReference>
<proteinExistence type="predicted"/>
<accession>A0A0K1PTR2</accession>
<feature type="compositionally biased region" description="Basic and acidic residues" evidence="1">
    <location>
        <begin position="34"/>
        <end position="55"/>
    </location>
</feature>
<protein>
    <submittedName>
        <fullName evidence="2">Uncharacterized protein</fullName>
    </submittedName>
</protein>
<dbReference type="OrthoDB" id="5515820at2"/>
<gene>
    <name evidence="2" type="ORF">AKJ09_03597</name>
</gene>
<evidence type="ECO:0000313" key="2">
    <source>
        <dbReference type="EMBL" id="AKU96933.1"/>
    </source>
</evidence>
<feature type="region of interest" description="Disordered" evidence="1">
    <location>
        <begin position="34"/>
        <end position="67"/>
    </location>
</feature>
<evidence type="ECO:0000256" key="1">
    <source>
        <dbReference type="SAM" id="MobiDB-lite"/>
    </source>
</evidence>
<name>A0A0K1PTR2_9BACT</name>
<dbReference type="EMBL" id="CP012333">
    <property type="protein sequence ID" value="AKU96933.1"/>
    <property type="molecule type" value="Genomic_DNA"/>
</dbReference>
<sequence length="110" mass="12164">MADTKFSTFITENKLNPARIIAVSHKLETLQRSDRDLKLAKRQSKGEGADKKEAPAGKPRSGRSVTQRALNAALSGKATISGPTKQRILRAVNHVLEQKKKDKVELKTLF</sequence>
<organism evidence="2 3">
    <name type="scientific">Labilithrix luteola</name>
    <dbReference type="NCBI Taxonomy" id="1391654"/>
    <lineage>
        <taxon>Bacteria</taxon>
        <taxon>Pseudomonadati</taxon>
        <taxon>Myxococcota</taxon>
        <taxon>Polyangia</taxon>
        <taxon>Polyangiales</taxon>
        <taxon>Labilitrichaceae</taxon>
        <taxon>Labilithrix</taxon>
    </lineage>
</organism>
<reference evidence="2 3" key="1">
    <citation type="submission" date="2015-08" db="EMBL/GenBank/DDBJ databases">
        <authorList>
            <person name="Babu N.S."/>
            <person name="Beckwith C.J."/>
            <person name="Beseler K.G."/>
            <person name="Brison A."/>
            <person name="Carone J.V."/>
            <person name="Caskin T.P."/>
            <person name="Diamond M."/>
            <person name="Durham M.E."/>
            <person name="Foxe J.M."/>
            <person name="Go M."/>
            <person name="Henderson B.A."/>
            <person name="Jones I.B."/>
            <person name="McGettigan J.A."/>
            <person name="Micheletti S.J."/>
            <person name="Nasrallah M.E."/>
            <person name="Ortiz D."/>
            <person name="Piller C.R."/>
            <person name="Privatt S.R."/>
            <person name="Schneider S.L."/>
            <person name="Sharp S."/>
            <person name="Smith T.C."/>
            <person name="Stanton J.D."/>
            <person name="Ullery H.E."/>
            <person name="Wilson R.J."/>
            <person name="Serrano M.G."/>
            <person name="Buck G."/>
            <person name="Lee V."/>
            <person name="Wang Y."/>
            <person name="Carvalho R."/>
            <person name="Voegtly L."/>
            <person name="Shi R."/>
            <person name="Duckworth R."/>
            <person name="Johnson A."/>
            <person name="Loviza R."/>
            <person name="Walstead R."/>
            <person name="Shah Z."/>
            <person name="Kiflezghi M."/>
            <person name="Wade K."/>
            <person name="Ball S.L."/>
            <person name="Bradley K.W."/>
            <person name="Asai D.J."/>
            <person name="Bowman C.A."/>
            <person name="Russell D.A."/>
            <person name="Pope W.H."/>
            <person name="Jacobs-Sera D."/>
            <person name="Hendrix R.W."/>
            <person name="Hatfull G.F."/>
        </authorList>
    </citation>
    <scope>NUCLEOTIDE SEQUENCE [LARGE SCALE GENOMIC DNA]</scope>
    <source>
        <strain evidence="2 3">DSM 27648</strain>
    </source>
</reference>
<evidence type="ECO:0000313" key="3">
    <source>
        <dbReference type="Proteomes" id="UP000064967"/>
    </source>
</evidence>